<evidence type="ECO:0000313" key="1">
    <source>
        <dbReference type="EMBL" id="OAS17638.1"/>
    </source>
</evidence>
<dbReference type="RefSeq" id="WP_068665578.1">
    <property type="nucleotide sequence ID" value="NZ_LYPB01000071.1"/>
</dbReference>
<protein>
    <recommendedName>
        <fullName evidence="3">DUF1292 domain-containing protein</fullName>
    </recommendedName>
</protein>
<accession>A0A198A9L4</accession>
<dbReference type="EMBL" id="LYPB01000071">
    <property type="protein sequence ID" value="OAS17638.1"/>
    <property type="molecule type" value="Genomic_DNA"/>
</dbReference>
<dbReference type="AlphaFoldDB" id="A0A198A9L4"/>
<dbReference type="Proteomes" id="UP000078454">
    <property type="component" value="Unassembled WGS sequence"/>
</dbReference>
<organism evidence="1 2">
    <name type="scientific">Paenibacillus oryzisoli</name>
    <dbReference type="NCBI Taxonomy" id="1850517"/>
    <lineage>
        <taxon>Bacteria</taxon>
        <taxon>Bacillati</taxon>
        <taxon>Bacillota</taxon>
        <taxon>Bacilli</taxon>
        <taxon>Bacillales</taxon>
        <taxon>Paenibacillaceae</taxon>
        <taxon>Paenibacillus</taxon>
    </lineage>
</organism>
<dbReference type="InterPro" id="IPR009711">
    <property type="entry name" value="UPF0473"/>
</dbReference>
<evidence type="ECO:0000313" key="2">
    <source>
        <dbReference type="Proteomes" id="UP000078454"/>
    </source>
</evidence>
<proteinExistence type="predicted"/>
<keyword evidence="2" id="KW-1185">Reference proteome</keyword>
<evidence type="ECO:0008006" key="3">
    <source>
        <dbReference type="Google" id="ProtNLM"/>
    </source>
</evidence>
<reference evidence="1 2" key="1">
    <citation type="submission" date="2016-05" db="EMBL/GenBank/DDBJ databases">
        <title>Paenibacillus sp. 1ZS3-15 nov., isolated from the rhizosphere soil.</title>
        <authorList>
            <person name="Zhang X.X."/>
            <person name="Zhang J."/>
        </authorList>
    </citation>
    <scope>NUCLEOTIDE SEQUENCE [LARGE SCALE GENOMIC DNA]</scope>
    <source>
        <strain evidence="1 2">1ZS3-15</strain>
    </source>
</reference>
<sequence>MSSTTPSDVLRKTYGDDILLSDDQSESTVYQLLKEFVYENQTYAVMQSEALKKEDEVALFRVVSGADGEYELVTIDDDDEWETVSELYDEMVFPEQNDF</sequence>
<dbReference type="STRING" id="1850517.A8708_15535"/>
<dbReference type="OrthoDB" id="2990381at2"/>
<comment type="caution">
    <text evidence="1">The sequence shown here is derived from an EMBL/GenBank/DDBJ whole genome shotgun (WGS) entry which is preliminary data.</text>
</comment>
<dbReference type="Pfam" id="PF06949">
    <property type="entry name" value="DUF1292"/>
    <property type="match status" value="1"/>
</dbReference>
<gene>
    <name evidence="1" type="ORF">A8708_15535</name>
</gene>
<name>A0A198A9L4_9BACL</name>